<dbReference type="InterPro" id="IPR051081">
    <property type="entry name" value="HTH_MetalResp_TranReg"/>
</dbReference>
<dbReference type="PRINTS" id="PR00778">
    <property type="entry name" value="HTHARSR"/>
</dbReference>
<dbReference type="SUPFAM" id="SSF46785">
    <property type="entry name" value="Winged helix' DNA-binding domain"/>
    <property type="match status" value="1"/>
</dbReference>
<keyword evidence="2 5" id="KW-0238">DNA-binding</keyword>
<dbReference type="CDD" id="cd00090">
    <property type="entry name" value="HTH_ARSR"/>
    <property type="match status" value="1"/>
</dbReference>
<dbReference type="InterPro" id="IPR036390">
    <property type="entry name" value="WH_DNA-bd_sf"/>
</dbReference>
<dbReference type="GO" id="GO:0003677">
    <property type="term" value="F:DNA binding"/>
    <property type="evidence" value="ECO:0007669"/>
    <property type="project" value="UniProtKB-KW"/>
</dbReference>
<dbReference type="InterPro" id="IPR001845">
    <property type="entry name" value="HTH_ArsR_DNA-bd_dom"/>
</dbReference>
<dbReference type="Pfam" id="PF01022">
    <property type="entry name" value="HTH_5"/>
    <property type="match status" value="1"/>
</dbReference>
<dbReference type="EMBL" id="JAMTCS010000007">
    <property type="protein sequence ID" value="MCP2265112.1"/>
    <property type="molecule type" value="Genomic_DNA"/>
</dbReference>
<reference evidence="5" key="1">
    <citation type="submission" date="2022-06" db="EMBL/GenBank/DDBJ databases">
        <title>Genomic Encyclopedia of Archaeal and Bacterial Type Strains, Phase II (KMG-II): from individual species to whole genera.</title>
        <authorList>
            <person name="Goeker M."/>
        </authorList>
    </citation>
    <scope>NUCLEOTIDE SEQUENCE</scope>
    <source>
        <strain evidence="5">DSM 26652</strain>
    </source>
</reference>
<dbReference type="InterPro" id="IPR011991">
    <property type="entry name" value="ArsR-like_HTH"/>
</dbReference>
<organism evidence="5 6">
    <name type="scientific">Promicromonospora thailandica</name>
    <dbReference type="NCBI Taxonomy" id="765201"/>
    <lineage>
        <taxon>Bacteria</taxon>
        <taxon>Bacillati</taxon>
        <taxon>Actinomycetota</taxon>
        <taxon>Actinomycetes</taxon>
        <taxon>Micrococcales</taxon>
        <taxon>Promicromonosporaceae</taxon>
        <taxon>Promicromonospora</taxon>
    </lineage>
</organism>
<dbReference type="InterPro" id="IPR036388">
    <property type="entry name" value="WH-like_DNA-bd_sf"/>
</dbReference>
<dbReference type="PROSITE" id="PS50987">
    <property type="entry name" value="HTH_ARSR_2"/>
    <property type="match status" value="1"/>
</dbReference>
<dbReference type="RefSeq" id="WP_253836080.1">
    <property type="nucleotide sequence ID" value="NZ_JAMTCS010000007.1"/>
</dbReference>
<dbReference type="SMART" id="SM00418">
    <property type="entry name" value="HTH_ARSR"/>
    <property type="match status" value="1"/>
</dbReference>
<feature type="domain" description="HTH arsR-type" evidence="4">
    <location>
        <begin position="6"/>
        <end position="101"/>
    </location>
</feature>
<accession>A0A9X2JW29</accession>
<proteinExistence type="predicted"/>
<keyword evidence="3" id="KW-0804">Transcription</keyword>
<name>A0A9X2JW29_9MICO</name>
<evidence type="ECO:0000259" key="4">
    <source>
        <dbReference type="PROSITE" id="PS50987"/>
    </source>
</evidence>
<evidence type="ECO:0000313" key="6">
    <source>
        <dbReference type="Proteomes" id="UP001139493"/>
    </source>
</evidence>
<comment type="caution">
    <text evidence="5">The sequence shown here is derived from an EMBL/GenBank/DDBJ whole genome shotgun (WGS) entry which is preliminary data.</text>
</comment>
<evidence type="ECO:0000256" key="1">
    <source>
        <dbReference type="ARBA" id="ARBA00023015"/>
    </source>
</evidence>
<dbReference type="Gene3D" id="1.10.10.10">
    <property type="entry name" value="Winged helix-like DNA-binding domain superfamily/Winged helix DNA-binding domain"/>
    <property type="match status" value="1"/>
</dbReference>
<dbReference type="PANTHER" id="PTHR33154">
    <property type="entry name" value="TRANSCRIPTIONAL REGULATOR, ARSR FAMILY"/>
    <property type="match status" value="1"/>
</dbReference>
<dbReference type="AlphaFoldDB" id="A0A9X2JW29"/>
<evidence type="ECO:0000313" key="5">
    <source>
        <dbReference type="EMBL" id="MCP2265112.1"/>
    </source>
</evidence>
<dbReference type="GO" id="GO:0003700">
    <property type="term" value="F:DNA-binding transcription factor activity"/>
    <property type="evidence" value="ECO:0007669"/>
    <property type="project" value="InterPro"/>
</dbReference>
<dbReference type="PANTHER" id="PTHR33154:SF12">
    <property type="entry name" value="TRANSCRIPTIONAL REGULATORY PROTEIN"/>
    <property type="match status" value="1"/>
</dbReference>
<gene>
    <name evidence="5" type="ORF">APR03_002460</name>
</gene>
<evidence type="ECO:0000256" key="2">
    <source>
        <dbReference type="ARBA" id="ARBA00023125"/>
    </source>
</evidence>
<dbReference type="Proteomes" id="UP001139493">
    <property type="component" value="Unassembled WGS sequence"/>
</dbReference>
<protein>
    <submittedName>
        <fullName evidence="5">DNA-binding transcriptional regulator, ArsR family</fullName>
    </submittedName>
</protein>
<keyword evidence="1" id="KW-0805">Transcription regulation</keyword>
<evidence type="ECO:0000256" key="3">
    <source>
        <dbReference type="ARBA" id="ARBA00023163"/>
    </source>
</evidence>
<sequence>MTEFPSADMAQVELVDVLRALADPVRLQIVGMLADGKPYPKGDCTMGLDLTKSTASYHFRTLRESGLTRTIVHGRTHDIQLRRDELDEKFPGLIEAVLREK</sequence>
<keyword evidence="6" id="KW-1185">Reference proteome</keyword>